<dbReference type="CDD" id="cd17546">
    <property type="entry name" value="REC_hyHK_CKI1_RcsC-like"/>
    <property type="match status" value="1"/>
</dbReference>
<keyword evidence="8" id="KW-1185">Reference proteome</keyword>
<dbReference type="Gene3D" id="3.40.50.2300">
    <property type="match status" value="1"/>
</dbReference>
<name>A0ABZ2Y2E9_9FIRM</name>
<proteinExistence type="predicted"/>
<keyword evidence="3" id="KW-0902">Two-component regulatory system</keyword>
<evidence type="ECO:0000256" key="4">
    <source>
        <dbReference type="ARBA" id="ARBA00024867"/>
    </source>
</evidence>
<organism evidence="7 8">
    <name type="scientific">Defluviitalea saccharophila</name>
    <dbReference type="NCBI Taxonomy" id="879970"/>
    <lineage>
        <taxon>Bacteria</taxon>
        <taxon>Bacillati</taxon>
        <taxon>Bacillota</taxon>
        <taxon>Clostridia</taxon>
        <taxon>Lachnospirales</taxon>
        <taxon>Defluviitaleaceae</taxon>
        <taxon>Defluviitalea</taxon>
    </lineage>
</organism>
<evidence type="ECO:0000256" key="3">
    <source>
        <dbReference type="ARBA" id="ARBA00023012"/>
    </source>
</evidence>
<evidence type="ECO:0000256" key="1">
    <source>
        <dbReference type="ARBA" id="ARBA00018672"/>
    </source>
</evidence>
<evidence type="ECO:0000256" key="5">
    <source>
        <dbReference type="PROSITE-ProRule" id="PRU00169"/>
    </source>
</evidence>
<dbReference type="PANTHER" id="PTHR45339:SF1">
    <property type="entry name" value="HYBRID SIGNAL TRANSDUCTION HISTIDINE KINASE J"/>
    <property type="match status" value="1"/>
</dbReference>
<evidence type="ECO:0000256" key="2">
    <source>
        <dbReference type="ARBA" id="ARBA00022553"/>
    </source>
</evidence>
<dbReference type="PROSITE" id="PS50110">
    <property type="entry name" value="RESPONSE_REGULATORY"/>
    <property type="match status" value="1"/>
</dbReference>
<dbReference type="Pfam" id="PF00072">
    <property type="entry name" value="Response_reg"/>
    <property type="match status" value="1"/>
</dbReference>
<feature type="modified residue" description="4-aspartylphosphate" evidence="5">
    <location>
        <position position="56"/>
    </location>
</feature>
<dbReference type="RefSeq" id="WP_341876362.1">
    <property type="nucleotide sequence ID" value="NZ_CP121687.1"/>
</dbReference>
<reference evidence="7 8" key="1">
    <citation type="submission" date="2023-03" db="EMBL/GenBank/DDBJ databases">
        <title>Novel Species.</title>
        <authorList>
            <person name="Ma S."/>
        </authorList>
    </citation>
    <scope>NUCLEOTIDE SEQUENCE [LARGE SCALE GENOMIC DNA]</scope>
    <source>
        <strain evidence="7 8">LIND6LT2</strain>
    </source>
</reference>
<dbReference type="InterPro" id="IPR011006">
    <property type="entry name" value="CheY-like_superfamily"/>
</dbReference>
<dbReference type="SMART" id="SM00448">
    <property type="entry name" value="REC"/>
    <property type="match status" value="1"/>
</dbReference>
<gene>
    <name evidence="7" type="ORF">QBE51_11250</name>
</gene>
<dbReference type="PANTHER" id="PTHR45339">
    <property type="entry name" value="HYBRID SIGNAL TRANSDUCTION HISTIDINE KINASE J"/>
    <property type="match status" value="1"/>
</dbReference>
<dbReference type="EMBL" id="CP121687">
    <property type="protein sequence ID" value="WZL69365.1"/>
    <property type="molecule type" value="Genomic_DNA"/>
</dbReference>
<sequence length="138" mass="15890">MLKILIAEDDLISRKFLSKFLSQYGECDIVVDGLEAIDAYMLAMREKKPYDLICLDIMMPKLDGVRVLKAIRDMETQKFILPEKRVKIIMITALAEAELVQTAFQYGCEAYASKPINIDKFVEVMEKLELIPKKESEH</sequence>
<keyword evidence="2 5" id="KW-0597">Phosphoprotein</keyword>
<feature type="domain" description="Response regulatory" evidence="6">
    <location>
        <begin position="3"/>
        <end position="129"/>
    </location>
</feature>
<protein>
    <recommendedName>
        <fullName evidence="1">Stage 0 sporulation protein A homolog</fullName>
    </recommendedName>
</protein>
<dbReference type="InterPro" id="IPR001789">
    <property type="entry name" value="Sig_transdc_resp-reg_receiver"/>
</dbReference>
<accession>A0ABZ2Y2E9</accession>
<comment type="function">
    <text evidence="4">May play the central regulatory role in sporulation. It may be an element of the effector pathway responsible for the activation of sporulation genes in response to nutritional stress. Spo0A may act in concert with spo0H (a sigma factor) to control the expression of some genes that are critical to the sporulation process.</text>
</comment>
<dbReference type="Proteomes" id="UP001486565">
    <property type="component" value="Chromosome"/>
</dbReference>
<evidence type="ECO:0000313" key="8">
    <source>
        <dbReference type="Proteomes" id="UP001486565"/>
    </source>
</evidence>
<evidence type="ECO:0000313" key="7">
    <source>
        <dbReference type="EMBL" id="WZL69365.1"/>
    </source>
</evidence>
<evidence type="ECO:0000259" key="6">
    <source>
        <dbReference type="PROSITE" id="PS50110"/>
    </source>
</evidence>
<dbReference type="SUPFAM" id="SSF52172">
    <property type="entry name" value="CheY-like"/>
    <property type="match status" value="1"/>
</dbReference>